<dbReference type="AlphaFoldDB" id="A0A699WZL7"/>
<dbReference type="Pfam" id="PF00672">
    <property type="entry name" value="HAMP"/>
    <property type="match status" value="1"/>
</dbReference>
<dbReference type="PROSITE" id="PS50885">
    <property type="entry name" value="HAMP"/>
    <property type="match status" value="1"/>
</dbReference>
<sequence>DDKNVTGAFNALRNGLLDAHRQALANISQAESASRSRALWVAALLGLVGLAVLAIGFVTAHGIARRFGAPIEALAKAADNIGQGNFEVTLPISSAAEMNLLTRRF</sequence>
<name>A0A699WZL7_TANCI</name>
<keyword evidence="1" id="KW-0812">Transmembrane</keyword>
<gene>
    <name evidence="3" type="ORF">Tci_924934</name>
</gene>
<dbReference type="GO" id="GO:0007165">
    <property type="term" value="P:signal transduction"/>
    <property type="evidence" value="ECO:0007669"/>
    <property type="project" value="InterPro"/>
</dbReference>
<feature type="non-terminal residue" evidence="3">
    <location>
        <position position="105"/>
    </location>
</feature>
<reference evidence="3" key="1">
    <citation type="journal article" date="2019" name="Sci. Rep.">
        <title>Draft genome of Tanacetum cinerariifolium, the natural source of mosquito coil.</title>
        <authorList>
            <person name="Yamashiro T."/>
            <person name="Shiraishi A."/>
            <person name="Satake H."/>
            <person name="Nakayama K."/>
        </authorList>
    </citation>
    <scope>NUCLEOTIDE SEQUENCE</scope>
</reference>
<organism evidence="3">
    <name type="scientific">Tanacetum cinerariifolium</name>
    <name type="common">Dalmatian daisy</name>
    <name type="synonym">Chrysanthemum cinerariifolium</name>
    <dbReference type="NCBI Taxonomy" id="118510"/>
    <lineage>
        <taxon>Eukaryota</taxon>
        <taxon>Viridiplantae</taxon>
        <taxon>Streptophyta</taxon>
        <taxon>Embryophyta</taxon>
        <taxon>Tracheophyta</taxon>
        <taxon>Spermatophyta</taxon>
        <taxon>Magnoliopsida</taxon>
        <taxon>eudicotyledons</taxon>
        <taxon>Gunneridae</taxon>
        <taxon>Pentapetalae</taxon>
        <taxon>asterids</taxon>
        <taxon>campanulids</taxon>
        <taxon>Asterales</taxon>
        <taxon>Asteraceae</taxon>
        <taxon>Asteroideae</taxon>
        <taxon>Anthemideae</taxon>
        <taxon>Anthemidinae</taxon>
        <taxon>Tanacetum</taxon>
    </lineage>
</organism>
<proteinExistence type="predicted"/>
<evidence type="ECO:0000313" key="3">
    <source>
        <dbReference type="EMBL" id="GFD52965.1"/>
    </source>
</evidence>
<dbReference type="InterPro" id="IPR003660">
    <property type="entry name" value="HAMP_dom"/>
</dbReference>
<evidence type="ECO:0000256" key="1">
    <source>
        <dbReference type="SAM" id="Phobius"/>
    </source>
</evidence>
<accession>A0A699WZL7</accession>
<keyword evidence="1" id="KW-0472">Membrane</keyword>
<feature type="non-terminal residue" evidence="3">
    <location>
        <position position="1"/>
    </location>
</feature>
<feature type="domain" description="HAMP" evidence="2">
    <location>
        <begin position="65"/>
        <end position="105"/>
    </location>
</feature>
<comment type="caution">
    <text evidence="3">The sequence shown here is derived from an EMBL/GenBank/DDBJ whole genome shotgun (WGS) entry which is preliminary data.</text>
</comment>
<keyword evidence="1" id="KW-1133">Transmembrane helix</keyword>
<feature type="transmembrane region" description="Helical" evidence="1">
    <location>
        <begin position="38"/>
        <end position="58"/>
    </location>
</feature>
<dbReference type="EMBL" id="BKCJ011788466">
    <property type="protein sequence ID" value="GFD52965.1"/>
    <property type="molecule type" value="Genomic_DNA"/>
</dbReference>
<dbReference type="Gene3D" id="6.10.340.10">
    <property type="match status" value="1"/>
</dbReference>
<dbReference type="SUPFAM" id="SSF158472">
    <property type="entry name" value="HAMP domain-like"/>
    <property type="match status" value="1"/>
</dbReference>
<dbReference type="CDD" id="cd06225">
    <property type="entry name" value="HAMP"/>
    <property type="match status" value="1"/>
</dbReference>
<evidence type="ECO:0000259" key="2">
    <source>
        <dbReference type="PROSITE" id="PS50885"/>
    </source>
</evidence>
<protein>
    <recommendedName>
        <fullName evidence="2">HAMP domain-containing protein</fullName>
    </recommendedName>
</protein>
<dbReference type="GO" id="GO:0016020">
    <property type="term" value="C:membrane"/>
    <property type="evidence" value="ECO:0007669"/>
    <property type="project" value="InterPro"/>
</dbReference>